<name>A0A6A6VZM5_9PEZI</name>
<protein>
    <submittedName>
        <fullName evidence="1">Uncharacterized protein</fullName>
    </submittedName>
</protein>
<evidence type="ECO:0000313" key="1">
    <source>
        <dbReference type="EMBL" id="KAF2755306.1"/>
    </source>
</evidence>
<dbReference type="Proteomes" id="UP000799437">
    <property type="component" value="Unassembled WGS sequence"/>
</dbReference>
<organism evidence="1 2">
    <name type="scientific">Pseudovirgaria hyperparasitica</name>
    <dbReference type="NCBI Taxonomy" id="470096"/>
    <lineage>
        <taxon>Eukaryota</taxon>
        <taxon>Fungi</taxon>
        <taxon>Dikarya</taxon>
        <taxon>Ascomycota</taxon>
        <taxon>Pezizomycotina</taxon>
        <taxon>Dothideomycetes</taxon>
        <taxon>Dothideomycetes incertae sedis</taxon>
        <taxon>Acrospermales</taxon>
        <taxon>Acrospermaceae</taxon>
        <taxon>Pseudovirgaria</taxon>
    </lineage>
</organism>
<evidence type="ECO:0000313" key="2">
    <source>
        <dbReference type="Proteomes" id="UP000799437"/>
    </source>
</evidence>
<keyword evidence="2" id="KW-1185">Reference proteome</keyword>
<reference evidence="1" key="1">
    <citation type="journal article" date="2020" name="Stud. Mycol.">
        <title>101 Dothideomycetes genomes: a test case for predicting lifestyles and emergence of pathogens.</title>
        <authorList>
            <person name="Haridas S."/>
            <person name="Albert R."/>
            <person name="Binder M."/>
            <person name="Bloem J."/>
            <person name="Labutti K."/>
            <person name="Salamov A."/>
            <person name="Andreopoulos B."/>
            <person name="Baker S."/>
            <person name="Barry K."/>
            <person name="Bills G."/>
            <person name="Bluhm B."/>
            <person name="Cannon C."/>
            <person name="Castanera R."/>
            <person name="Culley D."/>
            <person name="Daum C."/>
            <person name="Ezra D."/>
            <person name="Gonzalez J."/>
            <person name="Henrissat B."/>
            <person name="Kuo A."/>
            <person name="Liang C."/>
            <person name="Lipzen A."/>
            <person name="Lutzoni F."/>
            <person name="Magnuson J."/>
            <person name="Mondo S."/>
            <person name="Nolan M."/>
            <person name="Ohm R."/>
            <person name="Pangilinan J."/>
            <person name="Park H.-J."/>
            <person name="Ramirez L."/>
            <person name="Alfaro M."/>
            <person name="Sun H."/>
            <person name="Tritt A."/>
            <person name="Yoshinaga Y."/>
            <person name="Zwiers L.-H."/>
            <person name="Turgeon B."/>
            <person name="Goodwin S."/>
            <person name="Spatafora J."/>
            <person name="Crous P."/>
            <person name="Grigoriev I."/>
        </authorList>
    </citation>
    <scope>NUCLEOTIDE SEQUENCE</scope>
    <source>
        <strain evidence="1">CBS 121739</strain>
    </source>
</reference>
<dbReference type="RefSeq" id="XP_033597757.1">
    <property type="nucleotide sequence ID" value="XM_033750114.1"/>
</dbReference>
<dbReference type="AlphaFoldDB" id="A0A6A6VZM5"/>
<proteinExistence type="predicted"/>
<gene>
    <name evidence="1" type="ORF">EJ05DRAFT_97699</name>
</gene>
<dbReference type="EMBL" id="ML996577">
    <property type="protein sequence ID" value="KAF2755306.1"/>
    <property type="molecule type" value="Genomic_DNA"/>
</dbReference>
<accession>A0A6A6VZM5</accession>
<sequence length="161" mass="18180">MRCVQCSRPWPRSLLHTTFNPANPWSTLHDALVIPHSQPVCADMDKCRRGQSGTRSGCRIVEPVEDFLGMPSHSTGLDQSLDTSTVDHTRGVEIVCSWFPRAELRGRSRLKATARHVGRATGVWRSSVEPERTWEVIEGKKKGRVRKYGQLFHMLSSDLTI</sequence>
<dbReference type="GeneID" id="54491168"/>